<dbReference type="Gene3D" id="1.10.510.10">
    <property type="entry name" value="Transferase(Phosphotransferase) domain 1"/>
    <property type="match status" value="2"/>
</dbReference>
<dbReference type="GO" id="GO:0004672">
    <property type="term" value="F:protein kinase activity"/>
    <property type="evidence" value="ECO:0007669"/>
    <property type="project" value="InterPro"/>
</dbReference>
<evidence type="ECO:0000313" key="3">
    <source>
        <dbReference type="Proteomes" id="UP000593564"/>
    </source>
</evidence>
<dbReference type="InterPro" id="IPR008271">
    <property type="entry name" value="Ser/Thr_kinase_AS"/>
</dbReference>
<dbReference type="EMBL" id="JACBKZ010000003">
    <property type="protein sequence ID" value="KAF5955221.1"/>
    <property type="molecule type" value="Genomic_DNA"/>
</dbReference>
<evidence type="ECO:0000313" key="2">
    <source>
        <dbReference type="EMBL" id="KAF5955221.1"/>
    </source>
</evidence>
<gene>
    <name evidence="2" type="ORF">HYC85_008077</name>
</gene>
<organism evidence="2 3">
    <name type="scientific">Camellia sinensis</name>
    <name type="common">Tea plant</name>
    <name type="synonym">Thea sinensis</name>
    <dbReference type="NCBI Taxonomy" id="4442"/>
    <lineage>
        <taxon>Eukaryota</taxon>
        <taxon>Viridiplantae</taxon>
        <taxon>Streptophyta</taxon>
        <taxon>Embryophyta</taxon>
        <taxon>Tracheophyta</taxon>
        <taxon>Spermatophyta</taxon>
        <taxon>Magnoliopsida</taxon>
        <taxon>eudicotyledons</taxon>
        <taxon>Gunneridae</taxon>
        <taxon>Pentapetalae</taxon>
        <taxon>asterids</taxon>
        <taxon>Ericales</taxon>
        <taxon>Theaceae</taxon>
        <taxon>Camellia</taxon>
    </lineage>
</organism>
<dbReference type="InterPro" id="IPR000719">
    <property type="entry name" value="Prot_kinase_dom"/>
</dbReference>
<dbReference type="PROSITE" id="PS00108">
    <property type="entry name" value="PROTEIN_KINASE_ST"/>
    <property type="match status" value="1"/>
</dbReference>
<dbReference type="PANTHER" id="PTHR46146">
    <property type="entry name" value="SERINE/THREONINE-PROTEIN KINASE-LIKE PROTEIN CCR4"/>
    <property type="match status" value="1"/>
</dbReference>
<reference evidence="2 3" key="2">
    <citation type="submission" date="2020-07" db="EMBL/GenBank/DDBJ databases">
        <title>Genome assembly of wild tea tree DASZ reveals pedigree and selection history of tea varieties.</title>
        <authorList>
            <person name="Zhang W."/>
        </authorList>
    </citation>
    <scope>NUCLEOTIDE SEQUENCE [LARGE SCALE GENOMIC DNA]</scope>
    <source>
        <strain evidence="3">cv. G240</strain>
        <tissue evidence="2">Leaf</tissue>
    </source>
</reference>
<dbReference type="AlphaFoldDB" id="A0A7J7HSM2"/>
<name>A0A7J7HSM2_CAMSI</name>
<dbReference type="FunFam" id="1.10.510.10:FF:000940">
    <property type="entry name" value="Serine/threonine-protein kinase-like protein CCR1"/>
    <property type="match status" value="1"/>
</dbReference>
<dbReference type="InterPro" id="IPR011009">
    <property type="entry name" value="Kinase-like_dom_sf"/>
</dbReference>
<dbReference type="InterPro" id="IPR001245">
    <property type="entry name" value="Ser-Thr/Tyr_kinase_cat_dom"/>
</dbReference>
<reference evidence="3" key="1">
    <citation type="journal article" date="2020" name="Nat. Commun.">
        <title>Genome assembly of wild tea tree DASZ reveals pedigree and selection history of tea varieties.</title>
        <authorList>
            <person name="Zhang W."/>
            <person name="Zhang Y."/>
            <person name="Qiu H."/>
            <person name="Guo Y."/>
            <person name="Wan H."/>
            <person name="Zhang X."/>
            <person name="Scossa F."/>
            <person name="Alseekh S."/>
            <person name="Zhang Q."/>
            <person name="Wang P."/>
            <person name="Xu L."/>
            <person name="Schmidt M.H."/>
            <person name="Jia X."/>
            <person name="Li D."/>
            <person name="Zhu A."/>
            <person name="Guo F."/>
            <person name="Chen W."/>
            <person name="Ni D."/>
            <person name="Usadel B."/>
            <person name="Fernie A.R."/>
            <person name="Wen W."/>
        </authorList>
    </citation>
    <scope>NUCLEOTIDE SEQUENCE [LARGE SCALE GENOMIC DNA]</scope>
    <source>
        <strain evidence="3">cv. G240</strain>
    </source>
</reference>
<dbReference type="SUPFAM" id="SSF56112">
    <property type="entry name" value="Protein kinase-like (PK-like)"/>
    <property type="match status" value="1"/>
</dbReference>
<feature type="domain" description="Protein kinase" evidence="1">
    <location>
        <begin position="1"/>
        <end position="182"/>
    </location>
</feature>
<dbReference type="Proteomes" id="UP000593564">
    <property type="component" value="Unassembled WGS sequence"/>
</dbReference>
<dbReference type="GO" id="GO:0005524">
    <property type="term" value="F:ATP binding"/>
    <property type="evidence" value="ECO:0007669"/>
    <property type="project" value="InterPro"/>
</dbReference>
<dbReference type="SMART" id="SM00220">
    <property type="entry name" value="S_TKc"/>
    <property type="match status" value="1"/>
</dbReference>
<dbReference type="Pfam" id="PF07714">
    <property type="entry name" value="PK_Tyr_Ser-Thr"/>
    <property type="match status" value="1"/>
</dbReference>
<protein>
    <recommendedName>
        <fullName evidence="1">Protein kinase domain-containing protein</fullName>
    </recommendedName>
</protein>
<evidence type="ECO:0000259" key="1">
    <source>
        <dbReference type="PROSITE" id="PS50011"/>
    </source>
</evidence>
<keyword evidence="3" id="KW-1185">Reference proteome</keyword>
<accession>A0A7J7HSM2</accession>
<dbReference type="PROSITE" id="PS50011">
    <property type="entry name" value="PROTEIN_KINASE_DOM"/>
    <property type="match status" value="1"/>
</dbReference>
<proteinExistence type="predicted"/>
<comment type="caution">
    <text evidence="2">The sequence shown here is derived from an EMBL/GenBank/DDBJ whole genome shotgun (WGS) entry which is preliminary data.</text>
</comment>
<sequence length="189" mass="21209">MGERLLVYEFMPHGTLHDHLHEGLSSLNWSLRLKIAMQAGKGLEYLHNKVVPPIVHRDVKSSNILLDSDWGARIADFCLLAPNEKDLNQDMKDDIYNFGIVLLEILSGRKAYDRDCTPPSIVDWAVPHIRKGKAAALIDRFVALPRNVEPLLELADIVELTVRENPSERPDMSVVAASLEQLAKDGLIL</sequence>